<protein>
    <submittedName>
        <fullName evidence="1">Uncharacterized protein</fullName>
    </submittedName>
</protein>
<name>A0AAN8ZDR3_9MAGN</name>
<dbReference type="Gene3D" id="3.40.630.10">
    <property type="entry name" value="Zn peptidases"/>
    <property type="match status" value="1"/>
</dbReference>
<proteinExistence type="predicted"/>
<dbReference type="GO" id="GO:0010179">
    <property type="term" value="F:IAA-Ala conjugate hydrolase activity"/>
    <property type="evidence" value="ECO:0007669"/>
    <property type="project" value="TreeGrafter"/>
</dbReference>
<gene>
    <name evidence="1" type="ORF">RJ641_002918</name>
</gene>
<comment type="caution">
    <text evidence="1">The sequence shown here is derived from an EMBL/GenBank/DDBJ whole genome shotgun (WGS) entry which is preliminary data.</text>
</comment>
<reference evidence="1 2" key="1">
    <citation type="submission" date="2023-12" db="EMBL/GenBank/DDBJ databases">
        <title>A high-quality genome assembly for Dillenia turbinata (Dilleniales).</title>
        <authorList>
            <person name="Chanderbali A."/>
        </authorList>
    </citation>
    <scope>NUCLEOTIDE SEQUENCE [LARGE SCALE GENOMIC DNA]</scope>
    <source>
        <strain evidence="1">LSX21</strain>
        <tissue evidence="1">Leaf</tissue>
    </source>
</reference>
<dbReference type="GO" id="GO:0005783">
    <property type="term" value="C:endoplasmic reticulum"/>
    <property type="evidence" value="ECO:0007669"/>
    <property type="project" value="TreeGrafter"/>
</dbReference>
<dbReference type="SUPFAM" id="SSF53187">
    <property type="entry name" value="Zn-dependent exopeptidases"/>
    <property type="match status" value="1"/>
</dbReference>
<organism evidence="1 2">
    <name type="scientific">Dillenia turbinata</name>
    <dbReference type="NCBI Taxonomy" id="194707"/>
    <lineage>
        <taxon>Eukaryota</taxon>
        <taxon>Viridiplantae</taxon>
        <taxon>Streptophyta</taxon>
        <taxon>Embryophyta</taxon>
        <taxon>Tracheophyta</taxon>
        <taxon>Spermatophyta</taxon>
        <taxon>Magnoliopsida</taxon>
        <taxon>eudicotyledons</taxon>
        <taxon>Gunneridae</taxon>
        <taxon>Pentapetalae</taxon>
        <taxon>Dilleniales</taxon>
        <taxon>Dilleniaceae</taxon>
        <taxon>Dillenia</taxon>
    </lineage>
</organism>
<keyword evidence="2" id="KW-1185">Reference proteome</keyword>
<dbReference type="Gene3D" id="3.30.70.360">
    <property type="match status" value="1"/>
</dbReference>
<dbReference type="InterPro" id="IPR002933">
    <property type="entry name" value="Peptidase_M20"/>
</dbReference>
<dbReference type="GO" id="GO:0009850">
    <property type="term" value="P:auxin metabolic process"/>
    <property type="evidence" value="ECO:0007669"/>
    <property type="project" value="TreeGrafter"/>
</dbReference>
<dbReference type="PANTHER" id="PTHR11014:SF147">
    <property type="entry name" value="PEPTIDASE M20 DIMERISATION DOMAIN-CONTAINING PROTEIN"/>
    <property type="match status" value="1"/>
</dbReference>
<sequence length="109" mass="11255">MGTVVLISQPAEEQGAGAQKIIKEGVLENVDAILGIHFVHKFPSGMVASRPGEFLAGCGGFKAETISKGANAGTPHQAIDPIVAVSTSILSLQSNVSREADPLDSQIKC</sequence>
<dbReference type="Proteomes" id="UP001370490">
    <property type="component" value="Unassembled WGS sequence"/>
</dbReference>
<accession>A0AAN8ZDR3</accession>
<dbReference type="PANTHER" id="PTHR11014">
    <property type="entry name" value="PEPTIDASE M20 FAMILY MEMBER"/>
    <property type="match status" value="1"/>
</dbReference>
<evidence type="ECO:0000313" key="1">
    <source>
        <dbReference type="EMBL" id="KAK6931125.1"/>
    </source>
</evidence>
<dbReference type="AlphaFoldDB" id="A0AAN8ZDR3"/>
<dbReference type="EMBL" id="JBAMMX010000011">
    <property type="protein sequence ID" value="KAK6931125.1"/>
    <property type="molecule type" value="Genomic_DNA"/>
</dbReference>
<dbReference type="Pfam" id="PF01546">
    <property type="entry name" value="Peptidase_M20"/>
    <property type="match status" value="1"/>
</dbReference>
<dbReference type="InterPro" id="IPR017439">
    <property type="entry name" value="Amidohydrolase"/>
</dbReference>
<dbReference type="SUPFAM" id="SSF55031">
    <property type="entry name" value="Bacterial exopeptidase dimerisation domain"/>
    <property type="match status" value="1"/>
</dbReference>
<evidence type="ECO:0000313" key="2">
    <source>
        <dbReference type="Proteomes" id="UP001370490"/>
    </source>
</evidence>
<dbReference type="InterPro" id="IPR036264">
    <property type="entry name" value="Bact_exopeptidase_dim_dom"/>
</dbReference>